<evidence type="ECO:0000313" key="2">
    <source>
        <dbReference type="EMBL" id="KKA17046.1"/>
    </source>
</evidence>
<dbReference type="OrthoDB" id="4226558at2759"/>
<dbReference type="GeneID" id="25321274"/>
<keyword evidence="3" id="KW-1185">Reference proteome</keyword>
<dbReference type="PANTHER" id="PTHR33481">
    <property type="entry name" value="REVERSE TRANSCRIPTASE"/>
    <property type="match status" value="1"/>
</dbReference>
<sequence>IVEKIIARRLSTLAESSSLLYHDQIGGRQRKSAIDAVLSLVHDIQTARHRKEMTTTLFIDIKGAFDHVSINQLLKVCIRLGLPYSLISWISSFLSDRKIQLAFDNETVRRSLFKLAYPRALLSPLSFFSSILDTSLRLVRKQMRKRELN</sequence>
<dbReference type="PANTHER" id="PTHR33481:SF1">
    <property type="entry name" value="ENDONUCLEASE_EXONUCLEASE_PHOSPHATASE DOMAIN-CONTAINING PROTEIN-RELATED"/>
    <property type="match status" value="1"/>
</dbReference>
<evidence type="ECO:0000259" key="1">
    <source>
        <dbReference type="Pfam" id="PF00078"/>
    </source>
</evidence>
<name>A0A0F4YGG6_RASE3</name>
<dbReference type="AlphaFoldDB" id="A0A0F4YGG6"/>
<dbReference type="STRING" id="1408163.A0A0F4YGG6"/>
<accession>A0A0F4YGG6</accession>
<proteinExistence type="predicted"/>
<dbReference type="EMBL" id="LASV01000717">
    <property type="protein sequence ID" value="KKA17046.1"/>
    <property type="molecule type" value="Genomic_DNA"/>
</dbReference>
<evidence type="ECO:0000313" key="3">
    <source>
        <dbReference type="Proteomes" id="UP000053958"/>
    </source>
</evidence>
<dbReference type="RefSeq" id="XP_013323658.1">
    <property type="nucleotide sequence ID" value="XM_013468204.1"/>
</dbReference>
<organism evidence="2 3">
    <name type="scientific">Rasamsonia emersonii (strain ATCC 16479 / CBS 393.64 / IMI 116815)</name>
    <dbReference type="NCBI Taxonomy" id="1408163"/>
    <lineage>
        <taxon>Eukaryota</taxon>
        <taxon>Fungi</taxon>
        <taxon>Dikarya</taxon>
        <taxon>Ascomycota</taxon>
        <taxon>Pezizomycotina</taxon>
        <taxon>Eurotiomycetes</taxon>
        <taxon>Eurotiomycetidae</taxon>
        <taxon>Eurotiales</taxon>
        <taxon>Trichocomaceae</taxon>
        <taxon>Rasamsonia</taxon>
    </lineage>
</organism>
<gene>
    <name evidence="2" type="ORF">T310_9336</name>
</gene>
<dbReference type="Proteomes" id="UP000053958">
    <property type="component" value="Unassembled WGS sequence"/>
</dbReference>
<protein>
    <recommendedName>
        <fullName evidence="1">Reverse transcriptase domain-containing protein</fullName>
    </recommendedName>
</protein>
<dbReference type="Pfam" id="PF00078">
    <property type="entry name" value="RVT_1"/>
    <property type="match status" value="1"/>
</dbReference>
<reference evidence="2 3" key="1">
    <citation type="submission" date="2015-04" db="EMBL/GenBank/DDBJ databases">
        <authorList>
            <person name="Heijne W.H."/>
            <person name="Fedorova N.D."/>
            <person name="Nierman W.C."/>
            <person name="Vollebregt A.W."/>
            <person name="Zhao Z."/>
            <person name="Wu L."/>
            <person name="Kumar M."/>
            <person name="Stam H."/>
            <person name="van den Berg M.A."/>
            <person name="Pel H.J."/>
        </authorList>
    </citation>
    <scope>NUCLEOTIDE SEQUENCE [LARGE SCALE GENOMIC DNA]</scope>
    <source>
        <strain evidence="2 3">CBS 393.64</strain>
    </source>
</reference>
<feature type="non-terminal residue" evidence="2">
    <location>
        <position position="1"/>
    </location>
</feature>
<feature type="domain" description="Reverse transcriptase" evidence="1">
    <location>
        <begin position="2"/>
        <end position="141"/>
    </location>
</feature>
<dbReference type="InterPro" id="IPR000477">
    <property type="entry name" value="RT_dom"/>
</dbReference>
<comment type="caution">
    <text evidence="2">The sequence shown here is derived from an EMBL/GenBank/DDBJ whole genome shotgun (WGS) entry which is preliminary data.</text>
</comment>